<accession>A0A7J9IE35</accession>
<keyword evidence="2" id="KW-1185">Reference proteome</keyword>
<dbReference type="OrthoDB" id="1744108at2759"/>
<dbReference type="EMBL" id="JABFAD010334433">
    <property type="protein sequence ID" value="MBA0820370.1"/>
    <property type="molecule type" value="Genomic_DNA"/>
</dbReference>
<sequence length="135" mass="14990">MPLSPTVHGSQQTPFGLGHNLGSSIQLTESSLYPSTSSVSHSYSSSSLGQMQFDNSSVGSFWSPHRSQMRLQNATSKYRIDVKRDECRQNNDEMIGPDWCCADLLFNLSLLYLLEFDIAQPIPEASSVITQTQLD</sequence>
<dbReference type="AlphaFoldDB" id="A0A7J9IE35"/>
<gene>
    <name evidence="1" type="ORF">Gohar_019633</name>
</gene>
<dbReference type="Proteomes" id="UP000593560">
    <property type="component" value="Unassembled WGS sequence"/>
</dbReference>
<protein>
    <submittedName>
        <fullName evidence="1">Uncharacterized protein</fullName>
    </submittedName>
</protein>
<proteinExistence type="predicted"/>
<reference evidence="1 2" key="1">
    <citation type="journal article" date="2019" name="Genome Biol. Evol.">
        <title>Insights into the evolution of the New World diploid cottons (Gossypium, subgenus Houzingenia) based on genome sequencing.</title>
        <authorList>
            <person name="Grover C.E."/>
            <person name="Arick M.A. 2nd"/>
            <person name="Thrash A."/>
            <person name="Conover J.L."/>
            <person name="Sanders W.S."/>
            <person name="Peterson D.G."/>
            <person name="Frelichowski J.E."/>
            <person name="Scheffler J.A."/>
            <person name="Scheffler B.E."/>
            <person name="Wendel J.F."/>
        </authorList>
    </citation>
    <scope>NUCLEOTIDE SEQUENCE [LARGE SCALE GENOMIC DNA]</scope>
    <source>
        <strain evidence="1">0</strain>
        <tissue evidence="1">Leaf</tissue>
    </source>
</reference>
<evidence type="ECO:0000313" key="1">
    <source>
        <dbReference type="EMBL" id="MBA0820370.1"/>
    </source>
</evidence>
<organism evidence="1 2">
    <name type="scientific">Gossypium harknessii</name>
    <dbReference type="NCBI Taxonomy" id="34285"/>
    <lineage>
        <taxon>Eukaryota</taxon>
        <taxon>Viridiplantae</taxon>
        <taxon>Streptophyta</taxon>
        <taxon>Embryophyta</taxon>
        <taxon>Tracheophyta</taxon>
        <taxon>Spermatophyta</taxon>
        <taxon>Magnoliopsida</taxon>
        <taxon>eudicotyledons</taxon>
        <taxon>Gunneridae</taxon>
        <taxon>Pentapetalae</taxon>
        <taxon>rosids</taxon>
        <taxon>malvids</taxon>
        <taxon>Malvales</taxon>
        <taxon>Malvaceae</taxon>
        <taxon>Malvoideae</taxon>
        <taxon>Gossypium</taxon>
    </lineage>
</organism>
<comment type="caution">
    <text evidence="1">The sequence shown here is derived from an EMBL/GenBank/DDBJ whole genome shotgun (WGS) entry which is preliminary data.</text>
</comment>
<name>A0A7J9IE35_9ROSI</name>
<evidence type="ECO:0000313" key="2">
    <source>
        <dbReference type="Proteomes" id="UP000593560"/>
    </source>
</evidence>